<protein>
    <submittedName>
        <fullName evidence="3">PilN domain-containing protein</fullName>
    </submittedName>
</protein>
<evidence type="ECO:0000256" key="2">
    <source>
        <dbReference type="SAM" id="Phobius"/>
    </source>
</evidence>
<keyword evidence="2" id="KW-0812">Transmembrane</keyword>
<dbReference type="InterPro" id="IPR007813">
    <property type="entry name" value="PilN"/>
</dbReference>
<gene>
    <name evidence="3" type="ORF">JJB79_16935</name>
</gene>
<keyword evidence="1" id="KW-0175">Coiled coil</keyword>
<reference evidence="3 4" key="1">
    <citation type="submission" date="2021-01" db="EMBL/GenBank/DDBJ databases">
        <title>Complete genome sequence of Pantoea eucrina OB49, a heavy metal tolerant bacterium with PGPR potential isolated from wheat in Algeria.</title>
        <authorList>
            <person name="Lekired A."/>
            <person name="Ouzari I.H."/>
        </authorList>
    </citation>
    <scope>NUCLEOTIDE SEQUENCE [LARGE SCALE GENOMIC DNA]</scope>
    <source>
        <strain evidence="3 4">OB49</strain>
    </source>
</reference>
<evidence type="ECO:0000256" key="1">
    <source>
        <dbReference type="SAM" id="Coils"/>
    </source>
</evidence>
<comment type="caution">
    <text evidence="3">The sequence shown here is derived from an EMBL/GenBank/DDBJ whole genome shotgun (WGS) entry which is preliminary data.</text>
</comment>
<feature type="coiled-coil region" evidence="1">
    <location>
        <begin position="67"/>
        <end position="94"/>
    </location>
</feature>
<keyword evidence="2" id="KW-1133">Transmembrane helix</keyword>
<dbReference type="EMBL" id="JAFCXS010000016">
    <property type="protein sequence ID" value="MBM0749077.1"/>
    <property type="molecule type" value="Genomic_DNA"/>
</dbReference>
<dbReference type="InterPro" id="IPR052534">
    <property type="entry name" value="Extracell_DNA_Util/SecSys_Comp"/>
</dbReference>
<feature type="transmembrane region" description="Helical" evidence="2">
    <location>
        <begin position="21"/>
        <end position="42"/>
    </location>
</feature>
<keyword evidence="4" id="KW-1185">Reference proteome</keyword>
<accession>A0ABS1Z9K4</accession>
<evidence type="ECO:0000313" key="3">
    <source>
        <dbReference type="EMBL" id="MBM0749077.1"/>
    </source>
</evidence>
<organism evidence="3 4">
    <name type="scientific">Pantoea eucrina</name>
    <dbReference type="NCBI Taxonomy" id="472693"/>
    <lineage>
        <taxon>Bacteria</taxon>
        <taxon>Pseudomonadati</taxon>
        <taxon>Pseudomonadota</taxon>
        <taxon>Gammaproteobacteria</taxon>
        <taxon>Enterobacterales</taxon>
        <taxon>Erwiniaceae</taxon>
        <taxon>Pantoea</taxon>
    </lineage>
</organism>
<keyword evidence="2" id="KW-0472">Membrane</keyword>
<dbReference type="Proteomes" id="UP000809137">
    <property type="component" value="Unassembled WGS sequence"/>
</dbReference>
<dbReference type="GeneID" id="84692715"/>
<dbReference type="Pfam" id="PF05137">
    <property type="entry name" value="PilN"/>
    <property type="match status" value="1"/>
</dbReference>
<sequence length="180" mass="21498">MLRVNLLPWRERQWQKCCRQTKYLLITALTLPLLVALVLGGYSRQQLTQAESATEQARQRLLALRHLRTQQQSLLQARDRLLDLQQQRQQVALQYQHWQRFWQQLPGLLPDALWLERIDRQQQLLRVEGWSDSVAAVSELRHRLLAQPLFAAVRQRAITRQSDGRYRFTLQARMREPRNE</sequence>
<name>A0ABS1Z9K4_9GAMM</name>
<proteinExistence type="predicted"/>
<dbReference type="PANTHER" id="PTHR40278">
    <property type="entry name" value="DNA UTILIZATION PROTEIN HOFN"/>
    <property type="match status" value="1"/>
</dbReference>
<evidence type="ECO:0000313" key="4">
    <source>
        <dbReference type="Proteomes" id="UP000809137"/>
    </source>
</evidence>
<dbReference type="RefSeq" id="WP_039380935.1">
    <property type="nucleotide sequence ID" value="NZ_CP083448.1"/>
</dbReference>
<dbReference type="PANTHER" id="PTHR40278:SF1">
    <property type="entry name" value="DNA UTILIZATION PROTEIN HOFN"/>
    <property type="match status" value="1"/>
</dbReference>